<evidence type="ECO:0000313" key="1">
    <source>
        <dbReference type="EMBL" id="CAA7265951.1"/>
    </source>
</evidence>
<dbReference type="PANTHER" id="PTHR34043">
    <property type="entry name" value="ALPHA/BETA-HYDROLASES SUPERFAMILY PROTEIN"/>
    <property type="match status" value="1"/>
</dbReference>
<dbReference type="EMBL" id="CACVBS010000051">
    <property type="protein sequence ID" value="CAA7265951.1"/>
    <property type="molecule type" value="Genomic_DNA"/>
</dbReference>
<evidence type="ECO:0000313" key="2">
    <source>
        <dbReference type="Proteomes" id="UP000467700"/>
    </source>
</evidence>
<proteinExistence type="predicted"/>
<name>A0A8S0XU95_CYCAE</name>
<organism evidence="1 2">
    <name type="scientific">Cyclocybe aegerita</name>
    <name type="common">Black poplar mushroom</name>
    <name type="synonym">Agrocybe aegerita</name>
    <dbReference type="NCBI Taxonomy" id="1973307"/>
    <lineage>
        <taxon>Eukaryota</taxon>
        <taxon>Fungi</taxon>
        <taxon>Dikarya</taxon>
        <taxon>Basidiomycota</taxon>
        <taxon>Agaricomycotina</taxon>
        <taxon>Agaricomycetes</taxon>
        <taxon>Agaricomycetidae</taxon>
        <taxon>Agaricales</taxon>
        <taxon>Agaricineae</taxon>
        <taxon>Bolbitiaceae</taxon>
        <taxon>Cyclocybe</taxon>
    </lineage>
</organism>
<gene>
    <name evidence="1" type="ORF">AAE3_LOCUS8141</name>
</gene>
<keyword evidence="2" id="KW-1185">Reference proteome</keyword>
<reference evidence="1 2" key="1">
    <citation type="submission" date="2020-01" db="EMBL/GenBank/DDBJ databases">
        <authorList>
            <person name="Gupta K D."/>
        </authorList>
    </citation>
    <scope>NUCLEOTIDE SEQUENCE [LARGE SCALE GENOMIC DNA]</scope>
</reference>
<comment type="caution">
    <text evidence="1">The sequence shown here is derived from an EMBL/GenBank/DDBJ whole genome shotgun (WGS) entry which is preliminary data.</text>
</comment>
<protein>
    <submittedName>
        <fullName evidence="1">Uncharacterized protein</fullName>
    </submittedName>
</protein>
<dbReference type="Gene3D" id="3.40.50.1820">
    <property type="entry name" value="alpha/beta hydrolase"/>
    <property type="match status" value="1"/>
</dbReference>
<dbReference type="InterPro" id="IPR029058">
    <property type="entry name" value="AB_hydrolase_fold"/>
</dbReference>
<dbReference type="SUPFAM" id="SSF53474">
    <property type="entry name" value="alpha/beta-Hydrolases"/>
    <property type="match status" value="1"/>
</dbReference>
<sequence length="298" mass="32918">MHPIIVLQPAYTIPRVIHPPFVRVATVGARTYIFCTREIDSAIVSTKGAPIKFPRSRSRVSAEERPLHFIGHSIGGPTIIKLQHLLNEGHFGKDGDPDMILSVNAVCAPFRGTQLVYTLGESTTSAPSVRALSIGAALSKLIHVLAYFSPILPASLDVHADARLLSYKESSFASFVKHLWKSDWAESEDAAPYDMTFEAADAREAALEGRVYPNTFYRSHVSRMTRKLDADPGDHRHPIGLFDYSVLKPPPSFSSIGTPGYKDDAMFPTERLEVEGEEYWANDGIVPVFSQWHPLSCG</sequence>
<dbReference type="AlphaFoldDB" id="A0A8S0XU95"/>
<dbReference type="Proteomes" id="UP000467700">
    <property type="component" value="Unassembled WGS sequence"/>
</dbReference>
<dbReference type="PANTHER" id="PTHR34043:SF3">
    <property type="entry name" value="ALPHA_BETA-HYDROLASES SUPERFAMILY PROTEIN"/>
    <property type="match status" value="1"/>
</dbReference>
<dbReference type="OrthoDB" id="206848at2759"/>
<accession>A0A8S0XU95</accession>